<dbReference type="Proteomes" id="UP000597762">
    <property type="component" value="Unassembled WGS sequence"/>
</dbReference>
<feature type="compositionally biased region" description="Gly residues" evidence="2">
    <location>
        <begin position="297"/>
        <end position="307"/>
    </location>
</feature>
<dbReference type="OrthoDB" id="6777263at2759"/>
<dbReference type="GO" id="GO:0003729">
    <property type="term" value="F:mRNA binding"/>
    <property type="evidence" value="ECO:0007669"/>
    <property type="project" value="TreeGrafter"/>
</dbReference>
<dbReference type="Pfam" id="PF22675">
    <property type="entry name" value="KH-I_KHDC4-BBP"/>
    <property type="match status" value="1"/>
</dbReference>
<reference evidence="4" key="1">
    <citation type="submission" date="2021-01" db="EMBL/GenBank/DDBJ databases">
        <authorList>
            <person name="Li R."/>
            <person name="Bekaert M."/>
        </authorList>
    </citation>
    <scope>NUCLEOTIDE SEQUENCE</scope>
    <source>
        <strain evidence="4">Farmed</strain>
    </source>
</reference>
<evidence type="ECO:0000256" key="1">
    <source>
        <dbReference type="ARBA" id="ARBA00022884"/>
    </source>
</evidence>
<evidence type="ECO:0000313" key="4">
    <source>
        <dbReference type="EMBL" id="CAE1286167.1"/>
    </source>
</evidence>
<keyword evidence="5" id="KW-1185">Reference proteome</keyword>
<dbReference type="InterPro" id="IPR004087">
    <property type="entry name" value="KH_dom"/>
</dbReference>
<dbReference type="InterPro" id="IPR045071">
    <property type="entry name" value="BBP-like"/>
</dbReference>
<proteinExistence type="predicted"/>
<dbReference type="Gene3D" id="3.30.1370.10">
    <property type="entry name" value="K Homology domain, type 1"/>
    <property type="match status" value="1"/>
</dbReference>
<sequence>MMMAEEDPQQPMQNNTYLDELQGEVSSLAPSSHAARLISEEIERVQSGNAPAGSQKEEKNIPCFEIHTGKPYKHSCKIKIPVKEFPKFNFVGKLLGPKGNSLKRLQEETMTKMSILGKGSMRDKTKEDELRKEGGKYAHLNEDLHVLVEVYAEASDAYQRMAHAFTELQKYLIPNDYNDEIRQQQLQELMYLNGGDGSRGRGRGRGAPGQTPRGAPRGGLLTNPGGRGGPAGRGGAIPPPSRGAPAGRGTPPARGGPPRGGMAAGRGRAAPAPQVPPPMEQSYDDYGYDQSYNEGYGDQGGYEGGYGDQSYGQVDSQYYDYGHGAGGQYDEGYGDGWGTNVGQMKAPPPTRESTQSIPTSSLLQWSSSLSSSSLSHLALQDEFDRLMQTSVSCGPQKTNKRVSEDEEEVSSESWPFMWMLKLQFCIFIVHL</sequence>
<dbReference type="GO" id="GO:0000381">
    <property type="term" value="P:regulation of alternative mRNA splicing, via spliceosome"/>
    <property type="evidence" value="ECO:0007669"/>
    <property type="project" value="TreeGrafter"/>
</dbReference>
<evidence type="ECO:0000313" key="5">
    <source>
        <dbReference type="Proteomes" id="UP000597762"/>
    </source>
</evidence>
<evidence type="ECO:0000259" key="3">
    <source>
        <dbReference type="SMART" id="SM00322"/>
    </source>
</evidence>
<feature type="region of interest" description="Disordered" evidence="2">
    <location>
        <begin position="334"/>
        <end position="359"/>
    </location>
</feature>
<dbReference type="InterPro" id="IPR036612">
    <property type="entry name" value="KH_dom_type_1_sf"/>
</dbReference>
<keyword evidence="1" id="KW-0694">RNA-binding</keyword>
<dbReference type="InterPro" id="IPR055256">
    <property type="entry name" value="KH_1_KHDC4/BBP-like"/>
</dbReference>
<evidence type="ECO:0000256" key="2">
    <source>
        <dbReference type="SAM" id="MobiDB-lite"/>
    </source>
</evidence>
<dbReference type="EMBL" id="CAHIKZ030002389">
    <property type="protein sequence ID" value="CAE1286167.1"/>
    <property type="molecule type" value="Genomic_DNA"/>
</dbReference>
<protein>
    <submittedName>
        <fullName evidence="4">KHDRBS3</fullName>
    </submittedName>
</protein>
<dbReference type="SUPFAM" id="SSF54791">
    <property type="entry name" value="Eukaryotic type KH-domain (KH-domain type I)"/>
    <property type="match status" value="1"/>
</dbReference>
<name>A0A812CYU8_ACAPH</name>
<gene>
    <name evidence="4" type="ORF">SPHA_45834</name>
</gene>
<dbReference type="GO" id="GO:0005634">
    <property type="term" value="C:nucleus"/>
    <property type="evidence" value="ECO:0007669"/>
    <property type="project" value="TreeGrafter"/>
</dbReference>
<dbReference type="PANTHER" id="PTHR11208">
    <property type="entry name" value="RNA-BINDING PROTEIN RELATED"/>
    <property type="match status" value="1"/>
</dbReference>
<accession>A0A812CYU8</accession>
<comment type="caution">
    <text evidence="4">The sequence shown here is derived from an EMBL/GenBank/DDBJ whole genome shotgun (WGS) entry which is preliminary data.</text>
</comment>
<feature type="compositionally biased region" description="Gly residues" evidence="2">
    <location>
        <begin position="225"/>
        <end position="235"/>
    </location>
</feature>
<dbReference type="AlphaFoldDB" id="A0A812CYU8"/>
<dbReference type="CDD" id="cd22384">
    <property type="entry name" value="KH-I_KHDRBS"/>
    <property type="match status" value="1"/>
</dbReference>
<organism evidence="4 5">
    <name type="scientific">Acanthosepion pharaonis</name>
    <name type="common">Pharaoh cuttlefish</name>
    <name type="synonym">Sepia pharaonis</name>
    <dbReference type="NCBI Taxonomy" id="158019"/>
    <lineage>
        <taxon>Eukaryota</taxon>
        <taxon>Metazoa</taxon>
        <taxon>Spiralia</taxon>
        <taxon>Lophotrochozoa</taxon>
        <taxon>Mollusca</taxon>
        <taxon>Cephalopoda</taxon>
        <taxon>Coleoidea</taxon>
        <taxon>Decapodiformes</taxon>
        <taxon>Sepiida</taxon>
        <taxon>Sepiina</taxon>
        <taxon>Sepiidae</taxon>
        <taxon>Acanthosepion</taxon>
    </lineage>
</organism>
<feature type="compositionally biased region" description="Low complexity" evidence="2">
    <location>
        <begin position="243"/>
        <end position="253"/>
    </location>
</feature>
<feature type="compositionally biased region" description="Low complexity" evidence="2">
    <location>
        <begin position="208"/>
        <end position="224"/>
    </location>
</feature>
<feature type="domain" description="K Homology" evidence="3">
    <location>
        <begin position="72"/>
        <end position="169"/>
    </location>
</feature>
<feature type="region of interest" description="Disordered" evidence="2">
    <location>
        <begin position="192"/>
        <end position="309"/>
    </location>
</feature>
<dbReference type="PANTHER" id="PTHR11208:SF42">
    <property type="entry name" value="QUAKING RELATED 54B, ISOFORM E"/>
    <property type="match status" value="1"/>
</dbReference>
<dbReference type="SMART" id="SM00322">
    <property type="entry name" value="KH"/>
    <property type="match status" value="1"/>
</dbReference>